<reference evidence="3 4" key="1">
    <citation type="submission" date="2024-04" db="EMBL/GenBank/DDBJ databases">
        <authorList>
            <person name="Rising A."/>
            <person name="Reimegard J."/>
            <person name="Sonavane S."/>
            <person name="Akerstrom W."/>
            <person name="Nylinder S."/>
            <person name="Hedman E."/>
            <person name="Kallberg Y."/>
        </authorList>
    </citation>
    <scope>NUCLEOTIDE SEQUENCE [LARGE SCALE GENOMIC DNA]</scope>
</reference>
<proteinExistence type="predicted"/>
<feature type="region of interest" description="Disordered" evidence="1">
    <location>
        <begin position="1"/>
        <end position="55"/>
    </location>
</feature>
<evidence type="ECO:0000256" key="1">
    <source>
        <dbReference type="SAM" id="MobiDB-lite"/>
    </source>
</evidence>
<evidence type="ECO:0000256" key="2">
    <source>
        <dbReference type="SAM" id="Phobius"/>
    </source>
</evidence>
<comment type="caution">
    <text evidence="3">The sequence shown here is derived from an EMBL/GenBank/DDBJ whole genome shotgun (WGS) entry which is preliminary data.</text>
</comment>
<feature type="transmembrane region" description="Helical" evidence="2">
    <location>
        <begin position="92"/>
        <end position="109"/>
    </location>
</feature>
<protein>
    <submittedName>
        <fullName evidence="3">Uncharacterized protein</fullName>
    </submittedName>
</protein>
<keyword evidence="2" id="KW-0812">Transmembrane</keyword>
<organism evidence="3 4">
    <name type="scientific">Larinioides sclopetarius</name>
    <dbReference type="NCBI Taxonomy" id="280406"/>
    <lineage>
        <taxon>Eukaryota</taxon>
        <taxon>Metazoa</taxon>
        <taxon>Ecdysozoa</taxon>
        <taxon>Arthropoda</taxon>
        <taxon>Chelicerata</taxon>
        <taxon>Arachnida</taxon>
        <taxon>Araneae</taxon>
        <taxon>Araneomorphae</taxon>
        <taxon>Entelegynae</taxon>
        <taxon>Araneoidea</taxon>
        <taxon>Araneidae</taxon>
        <taxon>Larinioides</taxon>
    </lineage>
</organism>
<evidence type="ECO:0000313" key="3">
    <source>
        <dbReference type="EMBL" id="CAL1276611.1"/>
    </source>
</evidence>
<dbReference type="Proteomes" id="UP001497382">
    <property type="component" value="Unassembled WGS sequence"/>
</dbReference>
<keyword evidence="4" id="KW-1185">Reference proteome</keyword>
<dbReference type="EMBL" id="CAXIEN010000095">
    <property type="protein sequence ID" value="CAL1276611.1"/>
    <property type="molecule type" value="Genomic_DNA"/>
</dbReference>
<accession>A0AAV1ZXR7</accession>
<sequence length="235" mass="26582">MTDFASIANAPNDKRRVGKRTRQQDFDSRLKKRRQHVVAKGHSKSFSPSALPPAHKARDTYAQFTERTCYRPHPLPEHPLSKISGYASASKAIYLVLLVTSVFHVNTVADSAELLTLNIFCLIFSFFCVVSSVILLVGLCVVSAGLPYSLAKQINNPIPNKYATLFNTLSRGRLKVLWRFLSSKRNRRLYLVTVIGIITSNNRRSHDSSQVCWFQRSIYAQKTRRDDDVSLSSPH</sequence>
<dbReference type="AlphaFoldDB" id="A0AAV1ZXR7"/>
<keyword evidence="2" id="KW-1133">Transmembrane helix</keyword>
<feature type="compositionally biased region" description="Basic residues" evidence="1">
    <location>
        <begin position="30"/>
        <end position="43"/>
    </location>
</feature>
<gene>
    <name evidence="3" type="ORF">LARSCL_LOCUS8762</name>
</gene>
<name>A0AAV1ZXR7_9ARAC</name>
<evidence type="ECO:0000313" key="4">
    <source>
        <dbReference type="Proteomes" id="UP001497382"/>
    </source>
</evidence>
<keyword evidence="2" id="KW-0472">Membrane</keyword>
<feature type="transmembrane region" description="Helical" evidence="2">
    <location>
        <begin position="115"/>
        <end position="142"/>
    </location>
</feature>